<keyword evidence="2" id="KW-0315">Glutamine amidotransferase</keyword>
<evidence type="ECO:0000259" key="1">
    <source>
        <dbReference type="Pfam" id="PF00117"/>
    </source>
</evidence>
<dbReference type="SUPFAM" id="SSF52317">
    <property type="entry name" value="Class I glutamine amidotransferase-like"/>
    <property type="match status" value="1"/>
</dbReference>
<dbReference type="NCBIfam" id="NF005458">
    <property type="entry name" value="PRK07053.1"/>
    <property type="match status" value="1"/>
</dbReference>
<feature type="domain" description="Glutamine amidotransferase" evidence="1">
    <location>
        <begin position="49"/>
        <end position="183"/>
    </location>
</feature>
<evidence type="ECO:0000313" key="2">
    <source>
        <dbReference type="EMBL" id="MBM6575917.1"/>
    </source>
</evidence>
<dbReference type="InterPro" id="IPR017926">
    <property type="entry name" value="GATASE"/>
</dbReference>
<comment type="caution">
    <text evidence="2">The sequence shown here is derived from an EMBL/GenBank/DDBJ whole genome shotgun (WGS) entry which is preliminary data.</text>
</comment>
<dbReference type="InterPro" id="IPR044992">
    <property type="entry name" value="ChyE-like"/>
</dbReference>
<accession>A0ABS2D4R8</accession>
<dbReference type="PANTHER" id="PTHR42695:SF5">
    <property type="entry name" value="GLUTAMINE AMIDOTRANSFERASE YLR126C-RELATED"/>
    <property type="match status" value="1"/>
</dbReference>
<evidence type="ECO:0000313" key="3">
    <source>
        <dbReference type="Proteomes" id="UP000763641"/>
    </source>
</evidence>
<keyword evidence="3" id="KW-1185">Reference proteome</keyword>
<dbReference type="PROSITE" id="PS51273">
    <property type="entry name" value="GATASE_TYPE_1"/>
    <property type="match status" value="1"/>
</dbReference>
<dbReference type="CDD" id="cd01741">
    <property type="entry name" value="GATase1_1"/>
    <property type="match status" value="1"/>
</dbReference>
<dbReference type="InterPro" id="IPR029062">
    <property type="entry name" value="Class_I_gatase-like"/>
</dbReference>
<gene>
    <name evidence="2" type="ORF">ILT43_05995</name>
</gene>
<protein>
    <submittedName>
        <fullName evidence="2">Glutamine amidotransferase</fullName>
    </submittedName>
</protein>
<dbReference type="RefSeq" id="WP_204196029.1">
    <property type="nucleotide sequence ID" value="NZ_JAFEMC010000001.1"/>
</dbReference>
<reference evidence="2 3" key="1">
    <citation type="submission" date="2020-12" db="EMBL/GenBank/DDBJ databases">
        <title>Sphingomonas sp.</title>
        <authorList>
            <person name="Kim M.K."/>
        </authorList>
    </citation>
    <scope>NUCLEOTIDE SEQUENCE [LARGE SCALE GENOMIC DNA]</scope>
    <source>
        <strain evidence="2 3">BT552</strain>
    </source>
</reference>
<proteinExistence type="predicted"/>
<dbReference type="EMBL" id="JAFEMC010000001">
    <property type="protein sequence ID" value="MBM6575917.1"/>
    <property type="molecule type" value="Genomic_DNA"/>
</dbReference>
<dbReference type="Proteomes" id="UP000763641">
    <property type="component" value="Unassembled WGS sequence"/>
</dbReference>
<dbReference type="Pfam" id="PF00117">
    <property type="entry name" value="GATase"/>
    <property type="match status" value="1"/>
</dbReference>
<sequence>MTITAAKRALIIRHVDYEGAAGYREPILAAGYGLEWLAADSADFSGDILDTPDLLVVMGGPMGVYETDAYPWIGPEVAAIGRRLVKGLPTLGICLGSQMIAAALGAAVYRGPRTEIGFSPLTLSDDGRGSPLAALAGVPVLHWHGDTFDLPTGATLLASSDLYARQAFARGETVLALQFHAEMGEDARFDIWLAEGRDYMADAGIDPAAVEADHARLGPGAVAAGRAMIADWLARLPA</sequence>
<dbReference type="PANTHER" id="PTHR42695">
    <property type="entry name" value="GLUTAMINE AMIDOTRANSFERASE YLR126C-RELATED"/>
    <property type="match status" value="1"/>
</dbReference>
<dbReference type="Gene3D" id="3.40.50.880">
    <property type="match status" value="1"/>
</dbReference>
<name>A0ABS2D4R8_9SPHN</name>
<organism evidence="2 3">
    <name type="scientific">Sphingomonas longa</name>
    <dbReference type="NCBI Taxonomy" id="2778730"/>
    <lineage>
        <taxon>Bacteria</taxon>
        <taxon>Pseudomonadati</taxon>
        <taxon>Pseudomonadota</taxon>
        <taxon>Alphaproteobacteria</taxon>
        <taxon>Sphingomonadales</taxon>
        <taxon>Sphingomonadaceae</taxon>
        <taxon>Sphingomonas</taxon>
    </lineage>
</organism>